<sequence length="231" mass="24647">MASPVATVLSIPSAASATPYMAARRNAATGTITDLYPTASPKITLVAAPVRHDRATARTGAYALLFLTCLSSLPKSKRVKRGGRARKVTAAMAAVMSTVEMRIWCLRAGPTSSGPLTSATSVATSVVAMHTSRPTALTSSGYIIAVKLWSSPKEEMEATNSAAHDDSAYEPNRSDPIPAMSPTLSPTLSAITYSIHRMHAHQRSIDRHTCAKYINTTSREYIQLVASKNSR</sequence>
<organism evidence="2 3">
    <name type="scientific">Paspalum notatum var. saurae</name>
    <dbReference type="NCBI Taxonomy" id="547442"/>
    <lineage>
        <taxon>Eukaryota</taxon>
        <taxon>Viridiplantae</taxon>
        <taxon>Streptophyta</taxon>
        <taxon>Embryophyta</taxon>
        <taxon>Tracheophyta</taxon>
        <taxon>Spermatophyta</taxon>
        <taxon>Magnoliopsida</taxon>
        <taxon>Liliopsida</taxon>
        <taxon>Poales</taxon>
        <taxon>Poaceae</taxon>
        <taxon>PACMAD clade</taxon>
        <taxon>Panicoideae</taxon>
        <taxon>Andropogonodae</taxon>
        <taxon>Paspaleae</taxon>
        <taxon>Paspalinae</taxon>
        <taxon>Paspalum</taxon>
    </lineage>
</organism>
<keyword evidence="3" id="KW-1185">Reference proteome</keyword>
<evidence type="ECO:0000256" key="1">
    <source>
        <dbReference type="SAM" id="MobiDB-lite"/>
    </source>
</evidence>
<reference evidence="2 3" key="1">
    <citation type="submission" date="2024-02" db="EMBL/GenBank/DDBJ databases">
        <title>High-quality chromosome-scale genome assembly of Pensacola bahiagrass (Paspalum notatum Flugge var. saurae).</title>
        <authorList>
            <person name="Vega J.M."/>
            <person name="Podio M."/>
            <person name="Orjuela J."/>
            <person name="Siena L.A."/>
            <person name="Pessino S.C."/>
            <person name="Combes M.C."/>
            <person name="Mariac C."/>
            <person name="Albertini E."/>
            <person name="Pupilli F."/>
            <person name="Ortiz J.P.A."/>
            <person name="Leblanc O."/>
        </authorList>
    </citation>
    <scope>NUCLEOTIDE SEQUENCE [LARGE SCALE GENOMIC DNA]</scope>
    <source>
        <strain evidence="2">R1</strain>
        <tissue evidence="2">Leaf</tissue>
    </source>
</reference>
<evidence type="ECO:0000313" key="3">
    <source>
        <dbReference type="Proteomes" id="UP001341281"/>
    </source>
</evidence>
<protein>
    <submittedName>
        <fullName evidence="2">Uncharacterized protein</fullName>
    </submittedName>
</protein>
<evidence type="ECO:0000313" key="2">
    <source>
        <dbReference type="EMBL" id="WVZ96554.1"/>
    </source>
</evidence>
<dbReference type="AlphaFoldDB" id="A0AAQ3UQB6"/>
<gene>
    <name evidence="2" type="ORF">U9M48_042181</name>
</gene>
<dbReference type="EMBL" id="CP144754">
    <property type="protein sequence ID" value="WVZ96554.1"/>
    <property type="molecule type" value="Genomic_DNA"/>
</dbReference>
<name>A0AAQ3UQB6_PASNO</name>
<accession>A0AAQ3UQB6</accession>
<feature type="region of interest" description="Disordered" evidence="1">
    <location>
        <begin position="157"/>
        <end position="181"/>
    </location>
</feature>
<dbReference type="Proteomes" id="UP001341281">
    <property type="component" value="Chromosome 10"/>
</dbReference>
<proteinExistence type="predicted"/>